<dbReference type="WBParaSite" id="ALUE_0001307401-mRNA-1">
    <property type="protein sequence ID" value="ALUE_0001307401-mRNA-1"/>
    <property type="gene ID" value="ALUE_0001307401"/>
</dbReference>
<organism evidence="2 3">
    <name type="scientific">Ascaris lumbricoides</name>
    <name type="common">Giant roundworm</name>
    <dbReference type="NCBI Taxonomy" id="6252"/>
    <lineage>
        <taxon>Eukaryota</taxon>
        <taxon>Metazoa</taxon>
        <taxon>Ecdysozoa</taxon>
        <taxon>Nematoda</taxon>
        <taxon>Chromadorea</taxon>
        <taxon>Rhabditida</taxon>
        <taxon>Spirurina</taxon>
        <taxon>Ascaridomorpha</taxon>
        <taxon>Ascaridoidea</taxon>
        <taxon>Ascarididae</taxon>
        <taxon>Ascaris</taxon>
    </lineage>
</organism>
<evidence type="ECO:0000313" key="3">
    <source>
        <dbReference type="WBParaSite" id="ALUE_0001307401-mRNA-1"/>
    </source>
</evidence>
<evidence type="ECO:0000256" key="1">
    <source>
        <dbReference type="SAM" id="MobiDB-lite"/>
    </source>
</evidence>
<feature type="region of interest" description="Disordered" evidence="1">
    <location>
        <begin position="14"/>
        <end position="36"/>
    </location>
</feature>
<evidence type="ECO:0000313" key="2">
    <source>
        <dbReference type="Proteomes" id="UP000036681"/>
    </source>
</evidence>
<proteinExistence type="predicted"/>
<keyword evidence="2" id="KW-1185">Reference proteome</keyword>
<name>A0A0M3I7C7_ASCLU</name>
<accession>A0A0M3I7C7</accession>
<sequence length="139" mass="15629">MVISSSEINEGISIAESSDDFSQDSQGADDRPILGNDMSVGQWMEWLDANISDVGSTSPFNGTKNEGAMTREELHIRPHYAALRHSHGELQETSFMIFFFENYSLEVSSDVLYLLYPVLYILKRGDEIVGVSSNFRKQL</sequence>
<dbReference type="AlphaFoldDB" id="A0A0M3I7C7"/>
<protein>
    <submittedName>
        <fullName evidence="3">Ovule protein</fullName>
    </submittedName>
</protein>
<reference evidence="3" key="1">
    <citation type="submission" date="2017-02" db="UniProtKB">
        <authorList>
            <consortium name="WormBaseParasite"/>
        </authorList>
    </citation>
    <scope>IDENTIFICATION</scope>
</reference>
<dbReference type="Proteomes" id="UP000036681">
    <property type="component" value="Unplaced"/>
</dbReference>